<dbReference type="PANTHER" id="PTHR31308">
    <property type="match status" value="1"/>
</dbReference>
<dbReference type="GO" id="GO:0000272">
    <property type="term" value="P:polysaccharide catabolic process"/>
    <property type="evidence" value="ECO:0007669"/>
    <property type="project" value="InterPro"/>
</dbReference>
<organism evidence="6 7">
    <name type="scientific">Brachybacterium vulturis</name>
    <dbReference type="NCBI Taxonomy" id="2017484"/>
    <lineage>
        <taxon>Bacteria</taxon>
        <taxon>Bacillati</taxon>
        <taxon>Actinomycetota</taxon>
        <taxon>Actinomycetes</taxon>
        <taxon>Micrococcales</taxon>
        <taxon>Dermabacteraceae</taxon>
        <taxon>Brachybacterium</taxon>
    </lineage>
</organism>
<dbReference type="PANTHER" id="PTHR31308:SF3">
    <property type="entry name" value="ENDOGLYCOCERAMIDASE"/>
    <property type="match status" value="1"/>
</dbReference>
<dbReference type="OrthoDB" id="4771662at2"/>
<keyword evidence="7" id="KW-1185">Reference proteome</keyword>
<dbReference type="KEGG" id="brz:CFK38_00380"/>
<proteinExistence type="inferred from homology"/>
<reference evidence="7" key="1">
    <citation type="submission" date="2017-09" db="EMBL/GenBank/DDBJ databases">
        <title>Brachybacterium sp. VM2412.</title>
        <authorList>
            <person name="Tak E.J."/>
            <person name="Bae J.-W."/>
        </authorList>
    </citation>
    <scope>NUCLEOTIDE SEQUENCE [LARGE SCALE GENOMIC DNA]</scope>
    <source>
        <strain evidence="7">VM2412</strain>
    </source>
</reference>
<dbReference type="AlphaFoldDB" id="A0A291GJJ0"/>
<accession>A0A291GJJ0</accession>
<evidence type="ECO:0000256" key="3">
    <source>
        <dbReference type="RuleBase" id="RU361153"/>
    </source>
</evidence>
<name>A0A291GJJ0_9MICO</name>
<dbReference type="SMR" id="A0A291GJJ0"/>
<evidence type="ECO:0000256" key="1">
    <source>
        <dbReference type="ARBA" id="ARBA00022801"/>
    </source>
</evidence>
<protein>
    <recommendedName>
        <fullName evidence="5">Glycoside hydrolase family 5 domain-containing protein</fullName>
    </recommendedName>
</protein>
<keyword evidence="1 3" id="KW-0378">Hydrolase</keyword>
<evidence type="ECO:0000259" key="5">
    <source>
        <dbReference type="Pfam" id="PF00150"/>
    </source>
</evidence>
<evidence type="ECO:0000313" key="7">
    <source>
        <dbReference type="Proteomes" id="UP000218165"/>
    </source>
</evidence>
<comment type="similarity">
    <text evidence="3">Belongs to the glycosyl hydrolase 5 (cellulase A) family.</text>
</comment>
<dbReference type="InterPro" id="IPR001547">
    <property type="entry name" value="Glyco_hydro_5"/>
</dbReference>
<dbReference type="InterPro" id="IPR017853">
    <property type="entry name" value="GH"/>
</dbReference>
<dbReference type="Proteomes" id="UP000218165">
    <property type="component" value="Chromosome"/>
</dbReference>
<dbReference type="SUPFAM" id="SSF51445">
    <property type="entry name" value="(Trans)glycosidases"/>
    <property type="match status" value="1"/>
</dbReference>
<dbReference type="GO" id="GO:0004553">
    <property type="term" value="F:hydrolase activity, hydrolyzing O-glycosyl compounds"/>
    <property type="evidence" value="ECO:0007669"/>
    <property type="project" value="InterPro"/>
</dbReference>
<gene>
    <name evidence="6" type="ORF">CFK38_00380</name>
</gene>
<dbReference type="InterPro" id="IPR013780">
    <property type="entry name" value="Glyco_hydro_b"/>
</dbReference>
<dbReference type="EMBL" id="CP023563">
    <property type="protein sequence ID" value="ATG50144.1"/>
    <property type="molecule type" value="Genomic_DNA"/>
</dbReference>
<dbReference type="Gene3D" id="3.20.20.80">
    <property type="entry name" value="Glycosidases"/>
    <property type="match status" value="1"/>
</dbReference>
<keyword evidence="2 3" id="KW-0326">Glycosidase</keyword>
<dbReference type="InterPro" id="IPR052066">
    <property type="entry name" value="Glycosphingolipid_Hydrolases"/>
</dbReference>
<dbReference type="Pfam" id="PF00150">
    <property type="entry name" value="Cellulase"/>
    <property type="match status" value="1"/>
</dbReference>
<evidence type="ECO:0000256" key="4">
    <source>
        <dbReference type="SAM" id="MobiDB-lite"/>
    </source>
</evidence>
<dbReference type="Gene3D" id="2.60.40.1180">
    <property type="entry name" value="Golgi alpha-mannosidase II"/>
    <property type="match status" value="1"/>
</dbReference>
<evidence type="ECO:0000256" key="2">
    <source>
        <dbReference type="ARBA" id="ARBA00023295"/>
    </source>
</evidence>
<evidence type="ECO:0000313" key="6">
    <source>
        <dbReference type="EMBL" id="ATG50144.1"/>
    </source>
</evidence>
<feature type="region of interest" description="Disordered" evidence="4">
    <location>
        <begin position="1"/>
        <end position="25"/>
    </location>
</feature>
<sequence length="503" mass="54419">MRPPGSGYRGVTTAQRSAAGAHRVEGDRTMSLSTEGSTLVDEHGRQRILHGINLVAKGSPGATEPSAFRGCWTGEDLAQLRDIGLDSVRLGVNWAATEPRPGEYSPQHLDWLAQQLDLLHDAGCAVILDGHQDLFSQSFGNGAPAWATLTAQRFEATELWSDAYLSSPAVHEAYDAFWADAPAGDGVGIRTRFVAMWGMLSQRFGSHPAVIGYDVLNEPTPGSAAPQLFGAIIHVVAELTGQAPEQVMADFADPAAKLSQLAQLEDPSLHRTLGDRIAPMLAEFEQGPVHALYTAAARAIREADPRGLILREHDYFGNIGIPASIPPLEDAAWAYSPHGYDLVVDTAAMPQASDTRVTTIFERAAETGEGLGVPVIVGEWGAFGTHEGIARHADAQLELFDARAWSWFYWCWEPGFAATEAAARLRRPRPRAVAGRDLRAGTSAGGGWRAAWTGIDCDAPSEFWIPPEREVEHLVDGRRQELRREQATVLLAPGAGEHRLRVS</sequence>
<feature type="domain" description="Glycoside hydrolase family 5" evidence="5">
    <location>
        <begin position="75"/>
        <end position="414"/>
    </location>
</feature>